<proteinExistence type="predicted"/>
<evidence type="ECO:0000313" key="2">
    <source>
        <dbReference type="Proteomes" id="UP000319383"/>
    </source>
</evidence>
<dbReference type="AlphaFoldDB" id="A0A517ZMK9"/>
<gene>
    <name evidence="1" type="ORF">Mal52_21990</name>
</gene>
<keyword evidence="2" id="KW-1185">Reference proteome</keyword>
<protein>
    <submittedName>
        <fullName evidence="1">Uncharacterized protein</fullName>
    </submittedName>
</protein>
<dbReference type="Proteomes" id="UP000319383">
    <property type="component" value="Chromosome"/>
</dbReference>
<dbReference type="EMBL" id="CP036276">
    <property type="protein sequence ID" value="QDU43723.1"/>
    <property type="molecule type" value="Genomic_DNA"/>
</dbReference>
<name>A0A517ZMK9_9PLAN</name>
<accession>A0A517ZMK9</accession>
<organism evidence="1 2">
    <name type="scientific">Symmachiella dynata</name>
    <dbReference type="NCBI Taxonomy" id="2527995"/>
    <lineage>
        <taxon>Bacteria</taxon>
        <taxon>Pseudomonadati</taxon>
        <taxon>Planctomycetota</taxon>
        <taxon>Planctomycetia</taxon>
        <taxon>Planctomycetales</taxon>
        <taxon>Planctomycetaceae</taxon>
        <taxon>Symmachiella</taxon>
    </lineage>
</organism>
<evidence type="ECO:0000313" key="1">
    <source>
        <dbReference type="EMBL" id="QDU43723.1"/>
    </source>
</evidence>
<sequence length="49" mass="5624">MTDSAKKSRLPRTGTLVFYDWHCSLDGLGPSHREQQFQKSFALTGFQLH</sequence>
<reference evidence="1 2" key="1">
    <citation type="submission" date="2019-02" db="EMBL/GenBank/DDBJ databases">
        <title>Deep-cultivation of Planctomycetes and their phenomic and genomic characterization uncovers novel biology.</title>
        <authorList>
            <person name="Wiegand S."/>
            <person name="Jogler M."/>
            <person name="Boedeker C."/>
            <person name="Pinto D."/>
            <person name="Vollmers J."/>
            <person name="Rivas-Marin E."/>
            <person name="Kohn T."/>
            <person name="Peeters S.H."/>
            <person name="Heuer A."/>
            <person name="Rast P."/>
            <person name="Oberbeckmann S."/>
            <person name="Bunk B."/>
            <person name="Jeske O."/>
            <person name="Meyerdierks A."/>
            <person name="Storesund J.E."/>
            <person name="Kallscheuer N."/>
            <person name="Luecker S."/>
            <person name="Lage O.M."/>
            <person name="Pohl T."/>
            <person name="Merkel B.J."/>
            <person name="Hornburger P."/>
            <person name="Mueller R.-W."/>
            <person name="Bruemmer F."/>
            <person name="Labrenz M."/>
            <person name="Spormann A.M."/>
            <person name="Op den Camp H."/>
            <person name="Overmann J."/>
            <person name="Amann R."/>
            <person name="Jetten M.S.M."/>
            <person name="Mascher T."/>
            <person name="Medema M.H."/>
            <person name="Devos D.P."/>
            <person name="Kaster A.-K."/>
            <person name="Ovreas L."/>
            <person name="Rohde M."/>
            <person name="Galperin M.Y."/>
            <person name="Jogler C."/>
        </authorList>
    </citation>
    <scope>NUCLEOTIDE SEQUENCE [LARGE SCALE GENOMIC DNA]</scope>
    <source>
        <strain evidence="1 2">Mal52</strain>
    </source>
</reference>
<dbReference type="KEGG" id="sdyn:Mal52_21990"/>